<comment type="function">
    <text evidence="8">Component of the anaphase promoting complex/cyclosome (APC/C), a cell cycle-regulated E3 ubiquitin ligase that controls progression through mitosis and the G1 phase of the cell cycle. The APC/C complex acts by mediating ubiquitination and subsequent degradation of target proteins: it mainly mediates the formation of 'Lys-11'-linked polyubiquitin chains and, to a lower extent, the formation of 'Lys-48'- and 'Lys-63'-linked polyubiquitin chains. The APC/C complex catalyzes assembly of branched 'Lys-11'-/'Lys-48'-linked branched ubiquitin chains on target proteins.</text>
</comment>
<evidence type="ECO:0000256" key="7">
    <source>
        <dbReference type="ARBA" id="ARBA00031069"/>
    </source>
</evidence>
<proteinExistence type="inferred from homology"/>
<organism evidence="10">
    <name type="scientific">Aphanomyces invadans</name>
    <dbReference type="NCBI Taxonomy" id="157072"/>
    <lineage>
        <taxon>Eukaryota</taxon>
        <taxon>Sar</taxon>
        <taxon>Stramenopiles</taxon>
        <taxon>Oomycota</taxon>
        <taxon>Saprolegniomycetes</taxon>
        <taxon>Saprolegniales</taxon>
        <taxon>Verrucalvaceae</taxon>
        <taxon>Aphanomyces</taxon>
    </lineage>
</organism>
<dbReference type="Pfam" id="PF12862">
    <property type="entry name" value="ANAPC5"/>
    <property type="match status" value="1"/>
</dbReference>
<dbReference type="AlphaFoldDB" id="A0A024TKK6"/>
<keyword evidence="3" id="KW-0132">Cell division</keyword>
<dbReference type="OrthoDB" id="2504561at2759"/>
<keyword evidence="4" id="KW-0498">Mitosis</keyword>
<evidence type="ECO:0000256" key="8">
    <source>
        <dbReference type="ARBA" id="ARBA00045696"/>
    </source>
</evidence>
<dbReference type="InterPro" id="IPR011990">
    <property type="entry name" value="TPR-like_helical_dom_sf"/>
</dbReference>
<evidence type="ECO:0000256" key="6">
    <source>
        <dbReference type="ARBA" id="ARBA00023306"/>
    </source>
</evidence>
<dbReference type="GO" id="GO:0031145">
    <property type="term" value="P:anaphase-promoting complex-dependent catabolic process"/>
    <property type="evidence" value="ECO:0007669"/>
    <property type="project" value="TreeGrafter"/>
</dbReference>
<keyword evidence="6" id="KW-0131">Cell cycle</keyword>
<evidence type="ECO:0000256" key="3">
    <source>
        <dbReference type="ARBA" id="ARBA00022618"/>
    </source>
</evidence>
<evidence type="ECO:0000313" key="10">
    <source>
        <dbReference type="EMBL" id="ETV94573.1"/>
    </source>
</evidence>
<keyword evidence="5" id="KW-0833">Ubl conjugation pathway</keyword>
<dbReference type="GeneID" id="20088898"/>
<feature type="domain" description="Anaphase-promoting complex subunit 5" evidence="9">
    <location>
        <begin position="200"/>
        <end position="290"/>
    </location>
</feature>
<dbReference type="EMBL" id="KI913985">
    <property type="protein sequence ID" value="ETV94573.1"/>
    <property type="molecule type" value="Genomic_DNA"/>
</dbReference>
<dbReference type="PANTHER" id="PTHR12830">
    <property type="entry name" value="ANAPHASE-PROMOTING COMPLEX SUBUNIT 5"/>
    <property type="match status" value="1"/>
</dbReference>
<sequence>MGAPERAPPRLLLELSPHNVCIGFLLAIYIREYEASSLDLHDGIHPHHELAVFLMEVTATATSSPMPFPTFCSTLDAIHPSWSMEFQVAMRRLSNRSVHDVSECLEMLCLPRNDEVFVASSPFGRFSRMLALAIRSAFFDGLCSFRDAMQAFVTPFTPSTTALRPSTASVLDAIDNGLPVDDILLHQALQANPSSTRLLFARYVNFQRQREFLGAMEALHKYHNTAIHVAMDIPDMKRFGPHYASLNLAIFYWTFRHPAKAIAALHETIRVAQSARDKVCVAYALSYLLQWDAPFDPQRALTTIEMADAAALPHVSLLAQLSAIQHGSPLPVPSPATVISLQTWLALQAAGSAATNSMCPPMPTPPDGLSMSQWLMEPKHARLNEWVHTQVVIHLTQAQTWRQLGFRTMQRQALAKAAALASHRSACSSSDVALLLSHQAQIDIETQPISPRSGSPWGASTAYAPALGKLAQSALDMDNAIAKSSDAIWSDSILQQSLLNMLVAWAVARMELRRAESLVGVWASLVQGQRTGKPCDTIDFTMAKARLLRRQGRQEDASTLLDSIPKHTLPPFARANVLLQQSHMALHPDVPFNALPALMECLATCEEVGSQTLVAQAKVLLARLYVAMERTQDAIALLEDASPYVMEHGSWAMQAEVGLELAKAYFIVGDVKCKQTLERSKDAAVLAEDLQLSVEIGMVLARFHHVQQNWDARDRIAAECLKWTALLESNREREFPDDISVLESPRALLRFLGADARDRGGAA</sequence>
<dbReference type="GO" id="GO:0051301">
    <property type="term" value="P:cell division"/>
    <property type="evidence" value="ECO:0007669"/>
    <property type="project" value="UniProtKB-KW"/>
</dbReference>
<dbReference type="SUPFAM" id="SSF48452">
    <property type="entry name" value="TPR-like"/>
    <property type="match status" value="1"/>
</dbReference>
<dbReference type="eggNOG" id="ENOG502SFPE">
    <property type="taxonomic scope" value="Eukaryota"/>
</dbReference>
<evidence type="ECO:0000259" key="9">
    <source>
        <dbReference type="Pfam" id="PF12862"/>
    </source>
</evidence>
<evidence type="ECO:0000256" key="4">
    <source>
        <dbReference type="ARBA" id="ARBA00022776"/>
    </source>
</evidence>
<name>A0A024TKK6_9STRA</name>
<evidence type="ECO:0000256" key="1">
    <source>
        <dbReference type="ARBA" id="ARBA00007450"/>
    </source>
</evidence>
<dbReference type="UniPathway" id="UPA00143"/>
<evidence type="ECO:0000256" key="5">
    <source>
        <dbReference type="ARBA" id="ARBA00022786"/>
    </source>
</evidence>
<comment type="similarity">
    <text evidence="1">Belongs to the APC5 family.</text>
</comment>
<dbReference type="InterPro" id="IPR037679">
    <property type="entry name" value="Apc5"/>
</dbReference>
<protein>
    <recommendedName>
        <fullName evidence="2">Anaphase-promoting complex subunit 5</fullName>
    </recommendedName>
    <alternativeName>
        <fullName evidence="7">Cyclosome subunit 5</fullName>
    </alternativeName>
</protein>
<gene>
    <name evidence="10" type="ORF">H310_11848</name>
</gene>
<dbReference type="InterPro" id="IPR026000">
    <property type="entry name" value="Apc5_dom"/>
</dbReference>
<accession>A0A024TKK6</accession>
<dbReference type="GO" id="GO:0045842">
    <property type="term" value="P:positive regulation of mitotic metaphase/anaphase transition"/>
    <property type="evidence" value="ECO:0007669"/>
    <property type="project" value="TreeGrafter"/>
</dbReference>
<evidence type="ECO:0000256" key="2">
    <source>
        <dbReference type="ARBA" id="ARBA00016066"/>
    </source>
</evidence>
<dbReference type="STRING" id="157072.A0A024TKK6"/>
<dbReference type="PANTHER" id="PTHR12830:SF9">
    <property type="entry name" value="ANAPHASE-PROMOTING COMPLEX SUBUNIT 5"/>
    <property type="match status" value="1"/>
</dbReference>
<dbReference type="GO" id="GO:0070979">
    <property type="term" value="P:protein K11-linked ubiquitination"/>
    <property type="evidence" value="ECO:0007669"/>
    <property type="project" value="TreeGrafter"/>
</dbReference>
<dbReference type="VEuPathDB" id="FungiDB:H310_11848"/>
<dbReference type="RefSeq" id="XP_008876893.1">
    <property type="nucleotide sequence ID" value="XM_008878671.1"/>
</dbReference>
<reference evidence="10" key="1">
    <citation type="submission" date="2013-12" db="EMBL/GenBank/DDBJ databases">
        <title>The Genome Sequence of Aphanomyces invadans NJM9701.</title>
        <authorList>
            <consortium name="The Broad Institute Genomics Platform"/>
            <person name="Russ C."/>
            <person name="Tyler B."/>
            <person name="van West P."/>
            <person name="Dieguez-Uribeondo J."/>
            <person name="Young S.K."/>
            <person name="Zeng Q."/>
            <person name="Gargeya S."/>
            <person name="Fitzgerald M."/>
            <person name="Abouelleil A."/>
            <person name="Alvarado L."/>
            <person name="Chapman S.B."/>
            <person name="Gainer-Dewar J."/>
            <person name="Goldberg J."/>
            <person name="Griggs A."/>
            <person name="Gujja S."/>
            <person name="Hansen M."/>
            <person name="Howarth C."/>
            <person name="Imamovic A."/>
            <person name="Ireland A."/>
            <person name="Larimer J."/>
            <person name="McCowan C."/>
            <person name="Murphy C."/>
            <person name="Pearson M."/>
            <person name="Poon T.W."/>
            <person name="Priest M."/>
            <person name="Roberts A."/>
            <person name="Saif S."/>
            <person name="Shea T."/>
            <person name="Sykes S."/>
            <person name="Wortman J."/>
            <person name="Nusbaum C."/>
            <person name="Birren B."/>
        </authorList>
    </citation>
    <scope>NUCLEOTIDE SEQUENCE [LARGE SCALE GENOMIC DNA]</scope>
    <source>
        <strain evidence="10">NJM9701</strain>
    </source>
</reference>
<dbReference type="GO" id="GO:0005680">
    <property type="term" value="C:anaphase-promoting complex"/>
    <property type="evidence" value="ECO:0007669"/>
    <property type="project" value="InterPro"/>
</dbReference>